<dbReference type="PANTHER" id="PTHR11559">
    <property type="entry name" value="CARBOXYLESTERASE"/>
    <property type="match status" value="1"/>
</dbReference>
<keyword evidence="2" id="KW-0732">Signal</keyword>
<dbReference type="Proteomes" id="UP000183413">
    <property type="component" value="Unassembled WGS sequence"/>
</dbReference>
<dbReference type="InParanoid" id="A0A1I5HF11"/>
<keyword evidence="5" id="KW-1185">Reference proteome</keyword>
<dbReference type="InterPro" id="IPR002018">
    <property type="entry name" value="CarbesteraseB"/>
</dbReference>
<gene>
    <name evidence="4" type="ORF">SAMN04489713_106180</name>
</gene>
<reference evidence="4 5" key="1">
    <citation type="submission" date="2016-10" db="EMBL/GenBank/DDBJ databases">
        <authorList>
            <person name="de Groot N.N."/>
        </authorList>
    </citation>
    <scope>NUCLEOTIDE SEQUENCE [LARGE SCALE GENOMIC DNA]</scope>
    <source>
        <strain evidence="4 5">DSM 43067</strain>
    </source>
</reference>
<dbReference type="RefSeq" id="WP_177287729.1">
    <property type="nucleotide sequence ID" value="NZ_FOVH01000006.1"/>
</dbReference>
<protein>
    <submittedName>
        <fullName evidence="4">Para-nitrobenzyl esterase</fullName>
    </submittedName>
</protein>
<dbReference type="Pfam" id="PF00135">
    <property type="entry name" value="COesterase"/>
    <property type="match status" value="1"/>
</dbReference>
<feature type="region of interest" description="Disordered" evidence="1">
    <location>
        <begin position="77"/>
        <end position="118"/>
    </location>
</feature>
<feature type="domain" description="Carboxylesterase type B" evidence="3">
    <location>
        <begin position="47"/>
        <end position="514"/>
    </location>
</feature>
<name>A0A1I5HF11_9ACTN</name>
<dbReference type="InterPro" id="IPR029058">
    <property type="entry name" value="AB_hydrolase_fold"/>
</dbReference>
<dbReference type="InterPro" id="IPR050309">
    <property type="entry name" value="Type-B_Carboxylest/Lipase"/>
</dbReference>
<dbReference type="ESTHER" id="9acto-u2msp3">
    <property type="family name" value="Carb_B_Bacteria"/>
</dbReference>
<evidence type="ECO:0000313" key="4">
    <source>
        <dbReference type="EMBL" id="SFO46640.1"/>
    </source>
</evidence>
<proteinExistence type="predicted"/>
<feature type="signal peptide" evidence="2">
    <location>
        <begin position="1"/>
        <end position="22"/>
    </location>
</feature>
<sequence>MRARNRRLPLALLALTAGVATASCADAKPAKLSASGGTGATHDGAGPVAHTEYGAVRGKATGNVRVFQGVPYAAPPVGDLRWQDPRPPAPWGDTRDATRPGPACPQGPGEIPSGSKNEDCLNLNVTAPAGDPAKPRPVVVWVHGGGYYMGAGGNYTADRMAAQGDVVVVTVNYRLGVFGFFGHPGLEGSGSYGLKDQQAALSWVNRNIARFGGDPRNVTFAGQSAGGVSGCAQLTSPGARGLFGKAILQSGSCSLGWLKNFDYRGQKPDDVLLPLATVQARGRQTAADLGCTGDDPAVIACMRKLPVDKLMPVLNKYIHPAYGTDVLPMRPSDALRAGRFHHVPVLSGNTRDESTQSTAIYDEAAAGRRRPMTEQTFNTVMSETFGEDEKAVRAEYPRSAYDSAALAWSAIVTDRKWVYAQNAMSRTLSRQVPVYQYEFADPDPPALTPGPPKMPMGAQHASELWYLFDLGGLPPKLDPEQARLAQQMIGYWTSFAAFGDPGRAGGPRWPLFRTTGGRTPHVQSLAPGAGGIRPVDLAAEHHLPFWTRLAR</sequence>
<dbReference type="eggNOG" id="COG2272">
    <property type="taxonomic scope" value="Bacteria"/>
</dbReference>
<dbReference type="AlphaFoldDB" id="A0A1I5HF11"/>
<evidence type="ECO:0000313" key="5">
    <source>
        <dbReference type="Proteomes" id="UP000183413"/>
    </source>
</evidence>
<evidence type="ECO:0000256" key="2">
    <source>
        <dbReference type="SAM" id="SignalP"/>
    </source>
</evidence>
<evidence type="ECO:0000259" key="3">
    <source>
        <dbReference type="Pfam" id="PF00135"/>
    </source>
</evidence>
<organism evidence="4 5">
    <name type="scientific">Actinomadura madurae</name>
    <dbReference type="NCBI Taxonomy" id="1993"/>
    <lineage>
        <taxon>Bacteria</taxon>
        <taxon>Bacillati</taxon>
        <taxon>Actinomycetota</taxon>
        <taxon>Actinomycetes</taxon>
        <taxon>Streptosporangiales</taxon>
        <taxon>Thermomonosporaceae</taxon>
        <taxon>Actinomadura</taxon>
    </lineage>
</organism>
<dbReference type="PROSITE" id="PS51257">
    <property type="entry name" value="PROKAR_LIPOPROTEIN"/>
    <property type="match status" value="1"/>
</dbReference>
<dbReference type="EMBL" id="FOVH01000006">
    <property type="protein sequence ID" value="SFO46640.1"/>
    <property type="molecule type" value="Genomic_DNA"/>
</dbReference>
<accession>A0A1I5HF11</accession>
<dbReference type="STRING" id="1993.SAMN04489713_106180"/>
<dbReference type="Gene3D" id="3.40.50.1820">
    <property type="entry name" value="alpha/beta hydrolase"/>
    <property type="match status" value="1"/>
</dbReference>
<feature type="chain" id="PRO_5038478061" evidence="2">
    <location>
        <begin position="23"/>
        <end position="551"/>
    </location>
</feature>
<evidence type="ECO:0000256" key="1">
    <source>
        <dbReference type="SAM" id="MobiDB-lite"/>
    </source>
</evidence>
<dbReference type="SUPFAM" id="SSF53474">
    <property type="entry name" value="alpha/beta-Hydrolases"/>
    <property type="match status" value="1"/>
</dbReference>